<evidence type="ECO:0000259" key="1">
    <source>
        <dbReference type="PROSITE" id="PS50969"/>
    </source>
</evidence>
<evidence type="ECO:0000313" key="2">
    <source>
        <dbReference type="EMBL" id="CDW81122.1"/>
    </source>
</evidence>
<protein>
    <recommendedName>
        <fullName evidence="1">FCP1 homology domain-containing protein</fullName>
    </recommendedName>
</protein>
<proteinExistence type="predicted"/>
<dbReference type="Pfam" id="PF03031">
    <property type="entry name" value="NIF"/>
    <property type="match status" value="1"/>
</dbReference>
<dbReference type="Proteomes" id="UP000039865">
    <property type="component" value="Unassembled WGS sequence"/>
</dbReference>
<reference evidence="2 3" key="1">
    <citation type="submission" date="2014-06" db="EMBL/GenBank/DDBJ databases">
        <authorList>
            <person name="Swart Estienne"/>
        </authorList>
    </citation>
    <scope>NUCLEOTIDE SEQUENCE [LARGE SCALE GENOMIC DNA]</scope>
    <source>
        <strain evidence="2 3">130c</strain>
    </source>
</reference>
<dbReference type="EMBL" id="CCKQ01009621">
    <property type="protein sequence ID" value="CDW81122.1"/>
    <property type="molecule type" value="Genomic_DNA"/>
</dbReference>
<keyword evidence="3" id="KW-1185">Reference proteome</keyword>
<feature type="domain" description="FCP1 homology" evidence="1">
    <location>
        <begin position="131"/>
        <end position="317"/>
    </location>
</feature>
<gene>
    <name evidence="2" type="primary">Contig17179.g18301</name>
    <name evidence="2" type="ORF">STYLEM_10132</name>
</gene>
<organism evidence="2 3">
    <name type="scientific">Stylonychia lemnae</name>
    <name type="common">Ciliate</name>
    <dbReference type="NCBI Taxonomy" id="5949"/>
    <lineage>
        <taxon>Eukaryota</taxon>
        <taxon>Sar</taxon>
        <taxon>Alveolata</taxon>
        <taxon>Ciliophora</taxon>
        <taxon>Intramacronucleata</taxon>
        <taxon>Spirotrichea</taxon>
        <taxon>Stichotrichia</taxon>
        <taxon>Sporadotrichida</taxon>
        <taxon>Oxytrichidae</taxon>
        <taxon>Stylonychinae</taxon>
        <taxon>Stylonychia</taxon>
    </lineage>
</organism>
<sequence length="385" mass="45406">MESSKIQANFLLAGEKGSEGQKILTVQVNRNILAKIDEFYSIFNSAFLTKVTNSAETNQLWFDFRDVYADHKDIENDVEILLAFINKYEVQVDRQAKVFTGVESFNRFKKLAELLTMHKSLNFVEIKKEVFKQHPVLLLCDIGGSILYRCSERLADLDRKVDFQIKKHIHYYRPHKDEFLAALITHPRVKFGIYSSIMRKNIMPLMMKIFESREIKNLRNGIYEIFDQEYNMPDLGEGKEHWATKRSLEKVFQNEKIEERGFNFKNTLMIDSEYDKVRDYPFNSIVIEPYSEEALRNPADDQSKNILIEVKDFVYNLLENTDDVPEYLKVHTKYGHENYLIEKKSKLQSKVVDTEENKGLDKELKQLQEIQELIKQTEDKLNLQE</sequence>
<dbReference type="SUPFAM" id="SSF56784">
    <property type="entry name" value="HAD-like"/>
    <property type="match status" value="1"/>
</dbReference>
<dbReference type="InterPro" id="IPR023214">
    <property type="entry name" value="HAD_sf"/>
</dbReference>
<dbReference type="OrthoDB" id="10569827at2759"/>
<name>A0A078AHY3_STYLE</name>
<dbReference type="InterPro" id="IPR004274">
    <property type="entry name" value="FCP1_dom"/>
</dbReference>
<dbReference type="InterPro" id="IPR036412">
    <property type="entry name" value="HAD-like_sf"/>
</dbReference>
<accession>A0A078AHY3</accession>
<evidence type="ECO:0000313" key="3">
    <source>
        <dbReference type="Proteomes" id="UP000039865"/>
    </source>
</evidence>
<dbReference type="AlphaFoldDB" id="A0A078AHY3"/>
<dbReference type="InParanoid" id="A0A078AHY3"/>
<dbReference type="PROSITE" id="PS50969">
    <property type="entry name" value="FCP1"/>
    <property type="match status" value="1"/>
</dbReference>
<dbReference type="Gene3D" id="3.40.50.1000">
    <property type="entry name" value="HAD superfamily/HAD-like"/>
    <property type="match status" value="1"/>
</dbReference>